<feature type="domain" description="A to I editase" evidence="1">
    <location>
        <begin position="61"/>
        <end position="428"/>
    </location>
</feature>
<name>A0ABM0X300_CAMSA</name>
<proteinExistence type="predicted"/>
<dbReference type="PANTHER" id="PTHR10910:SF62">
    <property type="entry name" value="AT07585P-RELATED"/>
    <property type="match status" value="1"/>
</dbReference>
<evidence type="ECO:0000259" key="1">
    <source>
        <dbReference type="PROSITE" id="PS50141"/>
    </source>
</evidence>
<protein>
    <submittedName>
        <fullName evidence="3">tRNA-specific adenosine deaminase 1-like</fullName>
    </submittedName>
</protein>
<reference evidence="3" key="2">
    <citation type="submission" date="2025-08" db="UniProtKB">
        <authorList>
            <consortium name="RefSeq"/>
        </authorList>
    </citation>
    <scope>IDENTIFICATION</scope>
    <source>
        <tissue evidence="3">Leaf</tissue>
    </source>
</reference>
<dbReference type="GeneID" id="104758648"/>
<evidence type="ECO:0000313" key="2">
    <source>
        <dbReference type="Proteomes" id="UP000694864"/>
    </source>
</evidence>
<dbReference type="PROSITE" id="PS50141">
    <property type="entry name" value="A_DEAMIN_EDITASE"/>
    <property type="match status" value="1"/>
</dbReference>
<accession>A0ABM0X300</accession>
<dbReference type="SMART" id="SM00552">
    <property type="entry name" value="ADEAMc"/>
    <property type="match status" value="1"/>
</dbReference>
<dbReference type="RefSeq" id="XP_010479851.1">
    <property type="nucleotide sequence ID" value="XM_010481549.2"/>
</dbReference>
<gene>
    <name evidence="3" type="primary">LOC104758648</name>
</gene>
<keyword evidence="2" id="KW-1185">Reference proteome</keyword>
<organism evidence="2 3">
    <name type="scientific">Camelina sativa</name>
    <name type="common">False flax</name>
    <name type="synonym">Myagrum sativum</name>
    <dbReference type="NCBI Taxonomy" id="90675"/>
    <lineage>
        <taxon>Eukaryota</taxon>
        <taxon>Viridiplantae</taxon>
        <taxon>Streptophyta</taxon>
        <taxon>Embryophyta</taxon>
        <taxon>Tracheophyta</taxon>
        <taxon>Spermatophyta</taxon>
        <taxon>Magnoliopsida</taxon>
        <taxon>eudicotyledons</taxon>
        <taxon>Gunneridae</taxon>
        <taxon>Pentapetalae</taxon>
        <taxon>rosids</taxon>
        <taxon>malvids</taxon>
        <taxon>Brassicales</taxon>
        <taxon>Brassicaceae</taxon>
        <taxon>Camelineae</taxon>
        <taxon>Camelina</taxon>
    </lineage>
</organism>
<evidence type="ECO:0000313" key="3">
    <source>
        <dbReference type="RefSeq" id="XP_010479851.1"/>
    </source>
</evidence>
<reference evidence="2" key="1">
    <citation type="journal article" date="2014" name="Nat. Commun.">
        <title>The emerging biofuel crop Camelina sativa retains a highly undifferentiated hexaploid genome structure.</title>
        <authorList>
            <person name="Kagale S."/>
            <person name="Koh C."/>
            <person name="Nixon J."/>
            <person name="Bollina V."/>
            <person name="Clarke W.E."/>
            <person name="Tuteja R."/>
            <person name="Spillane C."/>
            <person name="Robinson S.J."/>
            <person name="Links M.G."/>
            <person name="Clarke C."/>
            <person name="Higgins E.E."/>
            <person name="Huebert T."/>
            <person name="Sharpe A.G."/>
            <person name="Parkin I.A."/>
        </authorList>
    </citation>
    <scope>NUCLEOTIDE SEQUENCE [LARGE SCALE GENOMIC DNA]</scope>
    <source>
        <strain evidence="2">cv. DH55</strain>
    </source>
</reference>
<sequence>MEGEGFCSDWGEIVAEKVVSAYISLPKKGKPQGREVTVLSAFLVSSPAQSQGNEGDPEVIALGTGTKCVSRSLLSPRGDIVNDSHAEVVARRALMRFFYSEIQRIQRRTCFNNDDAKRQRCDDSVTSSILESADPSSPGEVSYYKLKSGCHLHLYISQLPCGYASTSSPLYAMKNIPSTQQVDDDSVLVQGSTGHSHVPEFGNCNKGNGSQVADMVQRKPGRGETTLSVSCSDKIARWNVLGVQGALLSLVLEPVYISTITVGQSLHFPNSFSLADHLQRSLYERILPLSDELLTSFRLNKPLFFVAPVPPSEFQHSETAQATITCGYSLCWNHSGLHEVILGTTGRKQGTSAKGALYPSTQSCICKQRLLELFLKEAHGLESESSKSIRSYRELKDKATEYSLMSKIFKGKYPFSNWLRKPLNYEDFLID</sequence>
<dbReference type="Proteomes" id="UP000694864">
    <property type="component" value="Chromosome 3"/>
</dbReference>
<dbReference type="InterPro" id="IPR002466">
    <property type="entry name" value="A_deamin"/>
</dbReference>
<dbReference type="PANTHER" id="PTHR10910">
    <property type="entry name" value="EUKARYOTE SPECIFIC DSRNA BINDING PROTEIN"/>
    <property type="match status" value="1"/>
</dbReference>
<dbReference type="Pfam" id="PF02137">
    <property type="entry name" value="A_deamin"/>
    <property type="match status" value="1"/>
</dbReference>